<organism evidence="2 3">
    <name type="scientific">Plicaturopsis crispa FD-325 SS-3</name>
    <dbReference type="NCBI Taxonomy" id="944288"/>
    <lineage>
        <taxon>Eukaryota</taxon>
        <taxon>Fungi</taxon>
        <taxon>Dikarya</taxon>
        <taxon>Basidiomycota</taxon>
        <taxon>Agaricomycotina</taxon>
        <taxon>Agaricomycetes</taxon>
        <taxon>Agaricomycetidae</taxon>
        <taxon>Amylocorticiales</taxon>
        <taxon>Amylocorticiaceae</taxon>
        <taxon>Plicatura</taxon>
        <taxon>Plicaturopsis crispa</taxon>
    </lineage>
</organism>
<gene>
    <name evidence="2" type="ORF">PLICRDRAFT_676647</name>
</gene>
<evidence type="ECO:0000256" key="1">
    <source>
        <dbReference type="SAM" id="MobiDB-lite"/>
    </source>
</evidence>
<evidence type="ECO:0000313" key="3">
    <source>
        <dbReference type="Proteomes" id="UP000053263"/>
    </source>
</evidence>
<feature type="compositionally biased region" description="Basic residues" evidence="1">
    <location>
        <begin position="46"/>
        <end position="63"/>
    </location>
</feature>
<name>A0A0C9SQC6_PLICR</name>
<keyword evidence="3" id="KW-1185">Reference proteome</keyword>
<proteinExistence type="predicted"/>
<dbReference type="Proteomes" id="UP000053263">
    <property type="component" value="Unassembled WGS sequence"/>
</dbReference>
<sequence length="163" mass="18052">MMVRGEVAAKVGRVGRQIEHGVVVGFCVLSCRASRHPMPSLSQLPRRQRQWTRARKLGAHGRRGPQGGTAVFSQKTALFSVKSGGSAYQGSRVSRHVQRLTAECVEASLTRLQTSRSKRGADQATTTRRKVELAGRGREHWLAISQWCNIYSVETREESVVPV</sequence>
<protein>
    <submittedName>
        <fullName evidence="2">Uncharacterized protein</fullName>
    </submittedName>
</protein>
<dbReference type="EMBL" id="KN832575">
    <property type="protein sequence ID" value="KII83597.1"/>
    <property type="molecule type" value="Genomic_DNA"/>
</dbReference>
<accession>A0A0C9SQC6</accession>
<dbReference type="HOGENOM" id="CLU_1627776_0_0_1"/>
<feature type="region of interest" description="Disordered" evidence="1">
    <location>
        <begin position="38"/>
        <end position="69"/>
    </location>
</feature>
<dbReference type="AlphaFoldDB" id="A0A0C9SQC6"/>
<reference evidence="2 3" key="1">
    <citation type="submission" date="2014-06" db="EMBL/GenBank/DDBJ databases">
        <title>Evolutionary Origins and Diversification of the Mycorrhizal Mutualists.</title>
        <authorList>
            <consortium name="DOE Joint Genome Institute"/>
            <consortium name="Mycorrhizal Genomics Consortium"/>
            <person name="Kohler A."/>
            <person name="Kuo A."/>
            <person name="Nagy L.G."/>
            <person name="Floudas D."/>
            <person name="Copeland A."/>
            <person name="Barry K.W."/>
            <person name="Cichocki N."/>
            <person name="Veneault-Fourrey C."/>
            <person name="LaButti K."/>
            <person name="Lindquist E.A."/>
            <person name="Lipzen A."/>
            <person name="Lundell T."/>
            <person name="Morin E."/>
            <person name="Murat C."/>
            <person name="Riley R."/>
            <person name="Ohm R."/>
            <person name="Sun H."/>
            <person name="Tunlid A."/>
            <person name="Henrissat B."/>
            <person name="Grigoriev I.V."/>
            <person name="Hibbett D.S."/>
            <person name="Martin F."/>
        </authorList>
    </citation>
    <scope>NUCLEOTIDE SEQUENCE [LARGE SCALE GENOMIC DNA]</scope>
    <source>
        <strain evidence="2 3">FD-325 SS-3</strain>
    </source>
</reference>
<evidence type="ECO:0000313" key="2">
    <source>
        <dbReference type="EMBL" id="KII83597.1"/>
    </source>
</evidence>